<evidence type="ECO:0000256" key="3">
    <source>
        <dbReference type="ARBA" id="ARBA00004729"/>
    </source>
</evidence>
<dbReference type="PROSITE" id="PS01244">
    <property type="entry name" value="ACONITASE_2"/>
    <property type="match status" value="1"/>
</dbReference>
<evidence type="ECO:0000313" key="14">
    <source>
        <dbReference type="EMBL" id="MBW4669890.1"/>
    </source>
</evidence>
<keyword evidence="7 12" id="KW-0479">Metal-binding</keyword>
<proteinExistence type="inferred from homology"/>
<keyword evidence="11 12" id="KW-0100">Branched-chain amino acid biosynthesis</keyword>
<keyword evidence="6 12" id="KW-0028">Amino-acid biosynthesis</keyword>
<evidence type="ECO:0000256" key="8">
    <source>
        <dbReference type="ARBA" id="ARBA00023004"/>
    </source>
</evidence>
<comment type="similarity">
    <text evidence="12">Belongs to the aconitase/IPM isomerase family. LeuC type 1 subfamily.</text>
</comment>
<dbReference type="GO" id="GO:0046872">
    <property type="term" value="F:metal ion binding"/>
    <property type="evidence" value="ECO:0007669"/>
    <property type="project" value="UniProtKB-KW"/>
</dbReference>
<comment type="pathway">
    <text evidence="3 12">Amino-acid biosynthesis; L-leucine biosynthesis; L-leucine from 3-methyl-2-oxobutanoate: step 2/4.</text>
</comment>
<reference evidence="14" key="2">
    <citation type="journal article" date="2022" name="Microbiol. Resour. Announc.">
        <title>Metagenome Sequencing to Explore Phylogenomics of Terrestrial Cyanobacteria.</title>
        <authorList>
            <person name="Ward R.D."/>
            <person name="Stajich J.E."/>
            <person name="Johansen J.R."/>
            <person name="Huntemann M."/>
            <person name="Clum A."/>
            <person name="Foster B."/>
            <person name="Foster B."/>
            <person name="Roux S."/>
            <person name="Palaniappan K."/>
            <person name="Varghese N."/>
            <person name="Mukherjee S."/>
            <person name="Reddy T.B.K."/>
            <person name="Daum C."/>
            <person name="Copeland A."/>
            <person name="Chen I.A."/>
            <person name="Ivanova N.N."/>
            <person name="Kyrpides N.C."/>
            <person name="Shapiro N."/>
            <person name="Eloe-Fadrosh E.A."/>
            <person name="Pietrasiak N."/>
        </authorList>
    </citation>
    <scope>NUCLEOTIDE SEQUENCE</scope>
    <source>
        <strain evidence="14">GSE-NOS-MK-12-04C</strain>
    </source>
</reference>
<dbReference type="InterPro" id="IPR001030">
    <property type="entry name" value="Acoase/IPM_deHydtase_lsu_aba"/>
</dbReference>
<evidence type="ECO:0000256" key="12">
    <source>
        <dbReference type="HAMAP-Rule" id="MF_01026"/>
    </source>
</evidence>
<dbReference type="Gene3D" id="3.30.499.10">
    <property type="entry name" value="Aconitase, domain 3"/>
    <property type="match status" value="2"/>
</dbReference>
<reference evidence="14" key="1">
    <citation type="submission" date="2021-05" db="EMBL/GenBank/DDBJ databases">
        <authorList>
            <person name="Pietrasiak N."/>
            <person name="Ward R."/>
            <person name="Stajich J.E."/>
            <person name="Kurbessoian T."/>
        </authorList>
    </citation>
    <scope>NUCLEOTIDE SEQUENCE</scope>
    <source>
        <strain evidence="14">GSE-NOS-MK-12-04C</strain>
    </source>
</reference>
<organism evidence="14 15">
    <name type="scientific">Cyanomargarita calcarea GSE-NOS-MK-12-04C</name>
    <dbReference type="NCBI Taxonomy" id="2839659"/>
    <lineage>
        <taxon>Bacteria</taxon>
        <taxon>Bacillati</taxon>
        <taxon>Cyanobacteriota</taxon>
        <taxon>Cyanophyceae</taxon>
        <taxon>Nostocales</taxon>
        <taxon>Cyanomargaritaceae</taxon>
        <taxon>Cyanomargarita</taxon>
    </lineage>
</organism>
<protein>
    <recommendedName>
        <fullName evidence="12">3-isopropylmalate dehydratase large subunit</fullName>
        <ecNumber evidence="12">4.2.1.33</ecNumber>
    </recommendedName>
    <alternativeName>
        <fullName evidence="12">Alpha-IPM isomerase</fullName>
        <shortName evidence="12">IPMI</shortName>
    </alternativeName>
    <alternativeName>
        <fullName evidence="12">Isopropylmalate isomerase</fullName>
    </alternativeName>
</protein>
<comment type="caution">
    <text evidence="14">The sequence shown here is derived from an EMBL/GenBank/DDBJ whole genome shotgun (WGS) entry which is preliminary data.</text>
</comment>
<keyword evidence="4 12" id="KW-0432">Leucine biosynthesis</keyword>
<dbReference type="InterPro" id="IPR033941">
    <property type="entry name" value="IPMI_cat"/>
</dbReference>
<dbReference type="Pfam" id="PF00330">
    <property type="entry name" value="Aconitase"/>
    <property type="match status" value="1"/>
</dbReference>
<dbReference type="PANTHER" id="PTHR43822">
    <property type="entry name" value="HOMOACONITASE, MITOCHONDRIAL-RELATED"/>
    <property type="match status" value="1"/>
</dbReference>
<comment type="cofactor">
    <cofactor evidence="12">
        <name>[4Fe-4S] cluster</name>
        <dbReference type="ChEBI" id="CHEBI:49883"/>
    </cofactor>
    <text evidence="12">Binds 1 [4Fe-4S] cluster per subunit.</text>
</comment>
<keyword evidence="10 12" id="KW-0456">Lyase</keyword>
<comment type="subunit">
    <text evidence="12">Heterodimer of LeuC and LeuD.</text>
</comment>
<dbReference type="InterPro" id="IPR004430">
    <property type="entry name" value="3-IsopropMal_deHydase_lsu"/>
</dbReference>
<name>A0A951QPU9_9CYAN</name>
<evidence type="ECO:0000259" key="13">
    <source>
        <dbReference type="Pfam" id="PF00330"/>
    </source>
</evidence>
<dbReference type="GO" id="GO:0009098">
    <property type="term" value="P:L-leucine biosynthetic process"/>
    <property type="evidence" value="ECO:0007669"/>
    <property type="project" value="UniProtKB-UniRule"/>
</dbReference>
<dbReference type="AlphaFoldDB" id="A0A951QPU9"/>
<comment type="catalytic activity">
    <reaction evidence="1 12">
        <text>(2R,3S)-3-isopropylmalate = (2S)-2-isopropylmalate</text>
        <dbReference type="Rhea" id="RHEA:32287"/>
        <dbReference type="ChEBI" id="CHEBI:1178"/>
        <dbReference type="ChEBI" id="CHEBI:35121"/>
        <dbReference type="EC" id="4.2.1.33"/>
    </reaction>
</comment>
<evidence type="ECO:0000256" key="2">
    <source>
        <dbReference type="ARBA" id="ARBA00002695"/>
    </source>
</evidence>
<feature type="binding site" evidence="12">
    <location>
        <position position="407"/>
    </location>
    <ligand>
        <name>[4Fe-4S] cluster</name>
        <dbReference type="ChEBI" id="CHEBI:49883"/>
    </ligand>
</feature>
<dbReference type="NCBIfam" id="NF004016">
    <property type="entry name" value="PRK05478.1"/>
    <property type="match status" value="1"/>
</dbReference>
<sequence length="467" mass="50769">MSKGTLFDKVWDAHTVGTLTSGQTQLFIGLHLIHEVTSPQAFAMLRERGLKVLFPIRTVATVDHIVPTENQARPFVDTLAEEMMQALEQSCKENGITFHNIGSGNQGIVHVIAPEQGLTQPGMTIACGDSHTSTHGAFGAIAFGIGTSQVRDVLASQTLALSKLKVRKVEVNGKLKPGVYAKDVILHVIRTLGVKGGVGYAYEFAGTTFEQMNMEERMTVCNMSIEGGARCGYINPDQVTYEYLKGRDFAPKDKDWDKAVAWWESIKSDRDAEYDDVVVFDAAEISPTVTWGITPGQGIGVDQHIPTPEQLAEDERFIAEEAYEYMDLAPGQPILGTKVDVCFIGSCTNGRISDLREAAKIARGHHVAEGIKAFVVPGSERVKKQAEAEGLDKIFSEAGFEWREAGCSMCLAMNPDKLQGRQISASSSNRNFKGRQGSSSGRTLLMSPAMVAAAALKGEVIDVRELL</sequence>
<dbReference type="GO" id="GO:0051539">
    <property type="term" value="F:4 iron, 4 sulfur cluster binding"/>
    <property type="evidence" value="ECO:0007669"/>
    <property type="project" value="UniProtKB-KW"/>
</dbReference>
<dbReference type="NCBIfam" id="NF009116">
    <property type="entry name" value="PRK12466.1"/>
    <property type="match status" value="1"/>
</dbReference>
<evidence type="ECO:0000313" key="15">
    <source>
        <dbReference type="Proteomes" id="UP000729701"/>
    </source>
</evidence>
<keyword evidence="5 12" id="KW-0004">4Fe-4S</keyword>
<evidence type="ECO:0000256" key="11">
    <source>
        <dbReference type="ARBA" id="ARBA00023304"/>
    </source>
</evidence>
<evidence type="ECO:0000256" key="10">
    <source>
        <dbReference type="ARBA" id="ARBA00023239"/>
    </source>
</evidence>
<keyword evidence="8 12" id="KW-0408">Iron</keyword>
<evidence type="ECO:0000256" key="1">
    <source>
        <dbReference type="ARBA" id="ARBA00000491"/>
    </source>
</evidence>
<evidence type="ECO:0000256" key="7">
    <source>
        <dbReference type="ARBA" id="ARBA00022723"/>
    </source>
</evidence>
<dbReference type="HAMAP" id="MF_01026">
    <property type="entry name" value="LeuC_type1"/>
    <property type="match status" value="1"/>
</dbReference>
<evidence type="ECO:0000256" key="4">
    <source>
        <dbReference type="ARBA" id="ARBA00022430"/>
    </source>
</evidence>
<dbReference type="InterPro" id="IPR036008">
    <property type="entry name" value="Aconitase_4Fe-4S_dom"/>
</dbReference>
<evidence type="ECO:0000256" key="5">
    <source>
        <dbReference type="ARBA" id="ARBA00022485"/>
    </source>
</evidence>
<dbReference type="InterPro" id="IPR050067">
    <property type="entry name" value="IPM_dehydratase_rel_enz"/>
</dbReference>
<feature type="binding site" evidence="12">
    <location>
        <position position="347"/>
    </location>
    <ligand>
        <name>[4Fe-4S] cluster</name>
        <dbReference type="ChEBI" id="CHEBI:49883"/>
    </ligand>
</feature>
<comment type="function">
    <text evidence="2 12">Catalyzes the isomerization between 2-isopropylmalate and 3-isopropylmalate, via the formation of 2-isopropylmaleate.</text>
</comment>
<keyword evidence="9 12" id="KW-0411">Iron-sulfur</keyword>
<dbReference type="SUPFAM" id="SSF53732">
    <property type="entry name" value="Aconitase iron-sulfur domain"/>
    <property type="match status" value="1"/>
</dbReference>
<accession>A0A951QPU9</accession>
<feature type="domain" description="Aconitase/3-isopropylmalate dehydratase large subunit alpha/beta/alpha" evidence="13">
    <location>
        <begin position="8"/>
        <end position="458"/>
    </location>
</feature>
<dbReference type="InterPro" id="IPR015931">
    <property type="entry name" value="Acnase/IPM_dHydase_lsu_aba_1/3"/>
</dbReference>
<dbReference type="PRINTS" id="PR00415">
    <property type="entry name" value="ACONITASE"/>
</dbReference>
<dbReference type="PANTHER" id="PTHR43822:SF9">
    <property type="entry name" value="3-ISOPROPYLMALATE DEHYDRATASE"/>
    <property type="match status" value="1"/>
</dbReference>
<dbReference type="GO" id="GO:0003861">
    <property type="term" value="F:3-isopropylmalate dehydratase activity"/>
    <property type="evidence" value="ECO:0007669"/>
    <property type="project" value="UniProtKB-UniRule"/>
</dbReference>
<dbReference type="PROSITE" id="PS00450">
    <property type="entry name" value="ACONITASE_1"/>
    <property type="match status" value="1"/>
</dbReference>
<feature type="binding site" evidence="12">
    <location>
        <position position="410"/>
    </location>
    <ligand>
        <name>[4Fe-4S] cluster</name>
        <dbReference type="ChEBI" id="CHEBI:49883"/>
    </ligand>
</feature>
<dbReference type="CDD" id="cd01583">
    <property type="entry name" value="IPMI"/>
    <property type="match status" value="1"/>
</dbReference>
<evidence type="ECO:0000256" key="6">
    <source>
        <dbReference type="ARBA" id="ARBA00022605"/>
    </source>
</evidence>
<dbReference type="EC" id="4.2.1.33" evidence="12"/>
<dbReference type="InterPro" id="IPR018136">
    <property type="entry name" value="Aconitase_4Fe-4S_BS"/>
</dbReference>
<gene>
    <name evidence="12 14" type="primary">leuC</name>
    <name evidence="14" type="ORF">KME60_21370</name>
</gene>
<dbReference type="NCBIfam" id="TIGR00170">
    <property type="entry name" value="leuC"/>
    <property type="match status" value="1"/>
</dbReference>
<dbReference type="EMBL" id="JAHHGZ010000025">
    <property type="protein sequence ID" value="MBW4669890.1"/>
    <property type="molecule type" value="Genomic_DNA"/>
</dbReference>
<evidence type="ECO:0000256" key="9">
    <source>
        <dbReference type="ARBA" id="ARBA00023014"/>
    </source>
</evidence>
<dbReference type="Proteomes" id="UP000729701">
    <property type="component" value="Unassembled WGS sequence"/>
</dbReference>